<evidence type="ECO:0000313" key="4">
    <source>
        <dbReference type="Proteomes" id="UP000237000"/>
    </source>
</evidence>
<protein>
    <recommendedName>
        <fullName evidence="5">Transmembrane protein</fullName>
    </recommendedName>
</protein>
<dbReference type="AlphaFoldDB" id="A0A2P5FCZ9"/>
<keyword evidence="2" id="KW-0812">Transmembrane</keyword>
<feature type="region of interest" description="Disordered" evidence="1">
    <location>
        <begin position="1"/>
        <end position="20"/>
    </location>
</feature>
<dbReference type="InParanoid" id="A0A2P5FCZ9"/>
<accession>A0A2P5FCZ9</accession>
<proteinExistence type="predicted"/>
<keyword evidence="2" id="KW-0472">Membrane</keyword>
<feature type="transmembrane region" description="Helical" evidence="2">
    <location>
        <begin position="49"/>
        <end position="68"/>
    </location>
</feature>
<keyword evidence="4" id="KW-1185">Reference proteome</keyword>
<name>A0A2P5FCZ9_TREOI</name>
<comment type="caution">
    <text evidence="3">The sequence shown here is derived from an EMBL/GenBank/DDBJ whole genome shotgun (WGS) entry which is preliminary data.</text>
</comment>
<keyword evidence="2" id="KW-1133">Transmembrane helix</keyword>
<evidence type="ECO:0008006" key="5">
    <source>
        <dbReference type="Google" id="ProtNLM"/>
    </source>
</evidence>
<gene>
    <name evidence="3" type="ORF">TorRG33x02_084990</name>
</gene>
<evidence type="ECO:0000313" key="3">
    <source>
        <dbReference type="EMBL" id="PON95670.1"/>
    </source>
</evidence>
<organism evidence="3 4">
    <name type="scientific">Trema orientale</name>
    <name type="common">Charcoal tree</name>
    <name type="synonym">Celtis orientalis</name>
    <dbReference type="NCBI Taxonomy" id="63057"/>
    <lineage>
        <taxon>Eukaryota</taxon>
        <taxon>Viridiplantae</taxon>
        <taxon>Streptophyta</taxon>
        <taxon>Embryophyta</taxon>
        <taxon>Tracheophyta</taxon>
        <taxon>Spermatophyta</taxon>
        <taxon>Magnoliopsida</taxon>
        <taxon>eudicotyledons</taxon>
        <taxon>Gunneridae</taxon>
        <taxon>Pentapetalae</taxon>
        <taxon>rosids</taxon>
        <taxon>fabids</taxon>
        <taxon>Rosales</taxon>
        <taxon>Cannabaceae</taxon>
        <taxon>Trema</taxon>
    </lineage>
</organism>
<evidence type="ECO:0000256" key="2">
    <source>
        <dbReference type="SAM" id="Phobius"/>
    </source>
</evidence>
<reference evidence="4" key="1">
    <citation type="submission" date="2016-06" db="EMBL/GenBank/DDBJ databases">
        <title>Parallel loss of symbiosis genes in relatives of nitrogen-fixing non-legume Parasponia.</title>
        <authorList>
            <person name="Van Velzen R."/>
            <person name="Holmer R."/>
            <person name="Bu F."/>
            <person name="Rutten L."/>
            <person name="Van Zeijl A."/>
            <person name="Liu W."/>
            <person name="Santuari L."/>
            <person name="Cao Q."/>
            <person name="Sharma T."/>
            <person name="Shen D."/>
            <person name="Roswanjaya Y."/>
            <person name="Wardhani T."/>
            <person name="Kalhor M.S."/>
            <person name="Jansen J."/>
            <person name="Van den Hoogen J."/>
            <person name="Gungor B."/>
            <person name="Hartog M."/>
            <person name="Hontelez J."/>
            <person name="Verver J."/>
            <person name="Yang W.-C."/>
            <person name="Schijlen E."/>
            <person name="Repin R."/>
            <person name="Schilthuizen M."/>
            <person name="Schranz E."/>
            <person name="Heidstra R."/>
            <person name="Miyata K."/>
            <person name="Fedorova E."/>
            <person name="Kohlen W."/>
            <person name="Bisseling T."/>
            <person name="Smit S."/>
            <person name="Geurts R."/>
        </authorList>
    </citation>
    <scope>NUCLEOTIDE SEQUENCE [LARGE SCALE GENOMIC DNA]</scope>
    <source>
        <strain evidence="4">cv. RG33-2</strain>
    </source>
</reference>
<dbReference type="Proteomes" id="UP000237000">
    <property type="component" value="Unassembled WGS sequence"/>
</dbReference>
<dbReference type="OrthoDB" id="10374316at2759"/>
<sequence>MGPGSHKNTRVGQGGLGHRTRLPFWTRAKGASVEASGPHWAQRPTVTVLGGYGVPVPLVLILLAVSYFEDSLIHGCSHRKRWASRALDCSPATCH</sequence>
<evidence type="ECO:0000256" key="1">
    <source>
        <dbReference type="SAM" id="MobiDB-lite"/>
    </source>
</evidence>
<dbReference type="EMBL" id="JXTC01000043">
    <property type="protein sequence ID" value="PON95670.1"/>
    <property type="molecule type" value="Genomic_DNA"/>
</dbReference>